<proteinExistence type="predicted"/>
<accession>A0A4C1XR64</accession>
<keyword evidence="2" id="KW-1185">Reference proteome</keyword>
<protein>
    <submittedName>
        <fullName evidence="1">Uncharacterized protein</fullName>
    </submittedName>
</protein>
<evidence type="ECO:0000313" key="1">
    <source>
        <dbReference type="EMBL" id="GBP66436.1"/>
    </source>
</evidence>
<reference evidence="1 2" key="1">
    <citation type="journal article" date="2019" name="Commun. Biol.">
        <title>The bagworm genome reveals a unique fibroin gene that provides high tensile strength.</title>
        <authorList>
            <person name="Kono N."/>
            <person name="Nakamura H."/>
            <person name="Ohtoshi R."/>
            <person name="Tomita M."/>
            <person name="Numata K."/>
            <person name="Arakawa K."/>
        </authorList>
    </citation>
    <scope>NUCLEOTIDE SEQUENCE [LARGE SCALE GENOMIC DNA]</scope>
</reference>
<dbReference type="Proteomes" id="UP000299102">
    <property type="component" value="Unassembled WGS sequence"/>
</dbReference>
<dbReference type="EMBL" id="BGZK01000956">
    <property type="protein sequence ID" value="GBP66436.1"/>
    <property type="molecule type" value="Genomic_DNA"/>
</dbReference>
<name>A0A4C1XR64_EUMVA</name>
<sequence>MLIPVPFSMPTRFTPDPDRDLAFEPDLDQVDSDCRSALDPTPALTSDLSTASYFDFSRTQWRTCTFAADRLLNFCRPYRHIQFDARFTILLITNEIVTLQSSSLHHLFP</sequence>
<organism evidence="1 2">
    <name type="scientific">Eumeta variegata</name>
    <name type="common">Bagworm moth</name>
    <name type="synonym">Eumeta japonica</name>
    <dbReference type="NCBI Taxonomy" id="151549"/>
    <lineage>
        <taxon>Eukaryota</taxon>
        <taxon>Metazoa</taxon>
        <taxon>Ecdysozoa</taxon>
        <taxon>Arthropoda</taxon>
        <taxon>Hexapoda</taxon>
        <taxon>Insecta</taxon>
        <taxon>Pterygota</taxon>
        <taxon>Neoptera</taxon>
        <taxon>Endopterygota</taxon>
        <taxon>Lepidoptera</taxon>
        <taxon>Glossata</taxon>
        <taxon>Ditrysia</taxon>
        <taxon>Tineoidea</taxon>
        <taxon>Psychidae</taxon>
        <taxon>Oiketicinae</taxon>
        <taxon>Eumeta</taxon>
    </lineage>
</organism>
<comment type="caution">
    <text evidence="1">The sequence shown here is derived from an EMBL/GenBank/DDBJ whole genome shotgun (WGS) entry which is preliminary data.</text>
</comment>
<evidence type="ECO:0000313" key="2">
    <source>
        <dbReference type="Proteomes" id="UP000299102"/>
    </source>
</evidence>
<dbReference type="AlphaFoldDB" id="A0A4C1XR64"/>
<gene>
    <name evidence="1" type="ORF">EVAR_88770_1</name>
</gene>